<feature type="domain" description="Rhodanese" evidence="20">
    <location>
        <begin position="169"/>
        <end position="283"/>
    </location>
</feature>
<keyword evidence="5 17" id="KW-0812">Transmembrane</keyword>
<evidence type="ECO:0000256" key="9">
    <source>
        <dbReference type="ARBA" id="ARBA00022968"/>
    </source>
</evidence>
<gene>
    <name evidence="22" type="ORF">F2P81_009919</name>
</gene>
<dbReference type="InterPro" id="IPR013783">
    <property type="entry name" value="Ig-like_fold"/>
</dbReference>
<dbReference type="InterPro" id="IPR035914">
    <property type="entry name" value="Sperma_CUB_dom_sf"/>
</dbReference>
<comment type="subcellular location">
    <subcellularLocation>
        <location evidence="2">Membrane</location>
        <topology evidence="2">Single-pass type II membrane protein</topology>
    </subcellularLocation>
    <subcellularLocation>
        <location evidence="1">Mitochondrion</location>
    </subcellularLocation>
</comment>
<keyword evidence="8" id="KW-0720">Serine protease</keyword>
<dbReference type="SMART" id="SM00192">
    <property type="entry name" value="LDLa"/>
    <property type="match status" value="2"/>
</dbReference>
<dbReference type="Gene3D" id="4.10.400.10">
    <property type="entry name" value="Low-density Lipoprotein Receptor"/>
    <property type="match status" value="2"/>
</dbReference>
<feature type="compositionally biased region" description="Basic and acidic residues" evidence="16">
    <location>
        <begin position="661"/>
        <end position="676"/>
    </location>
</feature>
<dbReference type="InterPro" id="IPR001763">
    <property type="entry name" value="Rhodanese-like_dom"/>
</dbReference>
<keyword evidence="4 15" id="KW-0808">Transferase</keyword>
<dbReference type="InterPro" id="IPR040951">
    <property type="entry name" value="IL2RB_N1"/>
</dbReference>
<feature type="compositionally biased region" description="Low complexity" evidence="16">
    <location>
        <begin position="530"/>
        <end position="547"/>
    </location>
</feature>
<dbReference type="InterPro" id="IPR001254">
    <property type="entry name" value="Trypsin_dom"/>
</dbReference>
<dbReference type="InterPro" id="IPR036873">
    <property type="entry name" value="Rhodanese-like_dom_sf"/>
</dbReference>
<evidence type="ECO:0000256" key="15">
    <source>
        <dbReference type="RuleBase" id="RU000507"/>
    </source>
</evidence>
<dbReference type="InterPro" id="IPR000082">
    <property type="entry name" value="SEA_dom"/>
</dbReference>
<dbReference type="PRINTS" id="PR00722">
    <property type="entry name" value="CHYMOTRYPSIN"/>
</dbReference>
<evidence type="ECO:0000256" key="10">
    <source>
        <dbReference type="ARBA" id="ARBA00022989"/>
    </source>
</evidence>
<accession>A0A6A4SWE6</accession>
<dbReference type="InterPro" id="IPR009003">
    <property type="entry name" value="Peptidase_S1_PA"/>
</dbReference>
<keyword evidence="10 17" id="KW-1133">Transmembrane helix</keyword>
<dbReference type="PROSITE" id="PS50240">
    <property type="entry name" value="TRYPSIN_DOM"/>
    <property type="match status" value="1"/>
</dbReference>
<dbReference type="SUPFAM" id="SSF52821">
    <property type="entry name" value="Rhodanese/Cell cycle control phosphatase"/>
    <property type="match status" value="2"/>
</dbReference>
<feature type="transmembrane region" description="Helical" evidence="17">
    <location>
        <begin position="750"/>
        <end position="773"/>
    </location>
</feature>
<dbReference type="FunFam" id="2.60.120.290:FF:000027">
    <property type="entry name" value="Transmembrane serine protease 6"/>
    <property type="match status" value="1"/>
</dbReference>
<evidence type="ECO:0000256" key="2">
    <source>
        <dbReference type="ARBA" id="ARBA00004606"/>
    </source>
</evidence>
<evidence type="ECO:0000256" key="13">
    <source>
        <dbReference type="ARBA" id="ARBA00023157"/>
    </source>
</evidence>
<dbReference type="SMART" id="SM00450">
    <property type="entry name" value="RHOD"/>
    <property type="match status" value="2"/>
</dbReference>
<evidence type="ECO:0000256" key="1">
    <source>
        <dbReference type="ARBA" id="ARBA00004173"/>
    </source>
</evidence>
<dbReference type="GO" id="GO:0004252">
    <property type="term" value="F:serine-type endopeptidase activity"/>
    <property type="evidence" value="ECO:0007669"/>
    <property type="project" value="InterPro"/>
</dbReference>
<name>A0A6A4SWE6_SCOMX</name>
<dbReference type="CDD" id="cd01448">
    <property type="entry name" value="TST_Repeat_1"/>
    <property type="match status" value="1"/>
</dbReference>
<keyword evidence="12 17" id="KW-0472">Membrane</keyword>
<dbReference type="PROSITE" id="PS00134">
    <property type="entry name" value="TRYPSIN_HIS"/>
    <property type="match status" value="1"/>
</dbReference>
<dbReference type="SUPFAM" id="SSF57424">
    <property type="entry name" value="LDL receptor-like module"/>
    <property type="match status" value="2"/>
</dbReference>
<evidence type="ECO:0000256" key="7">
    <source>
        <dbReference type="ARBA" id="ARBA00022801"/>
    </source>
</evidence>
<dbReference type="InterPro" id="IPR000859">
    <property type="entry name" value="CUB_dom"/>
</dbReference>
<evidence type="ECO:0000256" key="5">
    <source>
        <dbReference type="ARBA" id="ARBA00022692"/>
    </source>
</evidence>
<dbReference type="PROSITE" id="PS50068">
    <property type="entry name" value="LDLRA_2"/>
    <property type="match status" value="2"/>
</dbReference>
<feature type="region of interest" description="Disordered" evidence="16">
    <location>
        <begin position="650"/>
        <end position="676"/>
    </location>
</feature>
<evidence type="ECO:0000256" key="4">
    <source>
        <dbReference type="ARBA" id="ARBA00022679"/>
    </source>
</evidence>
<dbReference type="InterPro" id="IPR043504">
    <property type="entry name" value="Peptidase_S1_PA_chymotrypsin"/>
</dbReference>
<proteinExistence type="predicted"/>
<dbReference type="FunFam" id="3.40.250.10:FF:000008">
    <property type="entry name" value="Sulfurtransferase"/>
    <property type="match status" value="1"/>
</dbReference>
<dbReference type="PANTHER" id="PTHR11364:SF27">
    <property type="entry name" value="SULFURTRANSFERASE"/>
    <property type="match status" value="1"/>
</dbReference>
<feature type="compositionally biased region" description="Basic and acidic residues" evidence="16">
    <location>
        <begin position="1415"/>
        <end position="1425"/>
    </location>
</feature>
<dbReference type="FunFam" id="3.40.250.10:FF:000001">
    <property type="entry name" value="Sulfurtransferase"/>
    <property type="match status" value="1"/>
</dbReference>
<dbReference type="SMART" id="SM00020">
    <property type="entry name" value="Tryp_SPc"/>
    <property type="match status" value="1"/>
</dbReference>
<dbReference type="InterPro" id="IPR023415">
    <property type="entry name" value="LDLR_class-A_CS"/>
</dbReference>
<dbReference type="PROSITE" id="PS01180">
    <property type="entry name" value="CUB"/>
    <property type="match status" value="1"/>
</dbReference>
<feature type="disulfide bond" evidence="14">
    <location>
        <begin position="1160"/>
        <end position="1175"/>
    </location>
</feature>
<dbReference type="Gene3D" id="2.40.10.10">
    <property type="entry name" value="Trypsin-like serine proteases"/>
    <property type="match status" value="1"/>
</dbReference>
<evidence type="ECO:0000313" key="23">
    <source>
        <dbReference type="Proteomes" id="UP000438429"/>
    </source>
</evidence>
<feature type="disulfide bond" evidence="14">
    <location>
        <begin position="1144"/>
        <end position="1156"/>
    </location>
</feature>
<evidence type="ECO:0000259" key="20">
    <source>
        <dbReference type="PROSITE" id="PS50206"/>
    </source>
</evidence>
<evidence type="ECO:0000256" key="8">
    <source>
        <dbReference type="ARBA" id="ARBA00022825"/>
    </source>
</evidence>
<dbReference type="CDD" id="cd01449">
    <property type="entry name" value="TST_Repeat_2"/>
    <property type="match status" value="1"/>
</dbReference>
<keyword evidence="6" id="KW-0677">Repeat</keyword>
<dbReference type="InterPro" id="IPR036364">
    <property type="entry name" value="SEA_dom_sf"/>
</dbReference>
<dbReference type="CDD" id="cd00112">
    <property type="entry name" value="LDLa"/>
    <property type="match status" value="2"/>
</dbReference>
<dbReference type="SUPFAM" id="SSF49854">
    <property type="entry name" value="Spermadhesin, CUB domain"/>
    <property type="match status" value="2"/>
</dbReference>
<keyword evidence="3" id="KW-0645">Protease</keyword>
<keyword evidence="7" id="KW-0378">Hydrolase</keyword>
<dbReference type="SMART" id="SM00042">
    <property type="entry name" value="CUB"/>
    <property type="match status" value="2"/>
</dbReference>
<dbReference type="PROSITE" id="PS50206">
    <property type="entry name" value="RHODANESE_3"/>
    <property type="match status" value="2"/>
</dbReference>
<feature type="domain" description="Peptidase S1" evidence="21">
    <location>
        <begin position="1224"/>
        <end position="1408"/>
    </location>
</feature>
<sequence>MAHQARALVTSKWLAEAAKAQGKVRVLDTSWYLPKLRRNAKSEFQKRHIAGASFFDIDRCCDRTSPLDHMLPSEEAFADYAGDLGVGGDTHVVVYDASEFGAFSAPRVWWMFRAFGHGAVSLLDGGLRGWLREGRPVSDARVRPAPRRFQASLNRAWVRGYGQMLDNLHAEEFQVVDARPTRRFRGLDAEPRDNTEPGHIPGSVSVPFDSFLSPSGHFLPREQLRALFARAGVDLRRPLCASCGSSVTACHVALAAHECGHPGVSVYDGGWSEWYARAAPEHVPSCQSSAIARNRDKPFFFSATRVQRHGRSVSAALSVSGSTDAQQGVKRNRNRCFAAGPRAASLTGLTCTSDYNRTITCAWSGTDESDRADAPCALRAALVNSRNQFSASCDLEPVNVSVPALQKCSMVFQQDFIDPSVQEKQTTTRTCGVNCNAQLDSNLLVPGERHEARVRVHAEERAYEKIRRPDPGKSFLKDVNFQNWLSPYYTSESFRSSLTLENVVSVEVISKVDAFILGGKEAALPEKMSSDSSFESTSSSFSNPSYSQLCPHHPPPVPLPTTGNPTPRANDTPQGPVCRQCEGRNAVEGRDEERLKELEILQLLSKGRDNSEPVQVISDYEKVEKLQVEVLLRLQNEDSGMCIGEEVSQQSLEADSISADGSHDEGAECKDEEKEGGKENKVNFLMLFGGSGSVFGKGSIQVCSDYEQVQRLQPGNPELPSLDSGVSSGGEEQVEAVAPPVRKTRSCKCLLAFVIVPIIVLTVAGAPLAWYFLDHRVWVLEPRVRQQYTAYMSILNRNFSAELSSLTSAAFEKEAKGVKTMVEKIMKGSSLSRYFNYTTVFAFGEGSVVAHFWMVMAVPSSHVGRVTLKKVTTSLEEGLRGNRGSGEEQMVIFDGYLLHLPSLSVSDCYRYQKVASSSPVALLGPDTQSSSCMWHLQAAPGSQLELRMEWLLPQCQDSLVVYNSLTPTETQLITSVFGCSRYERVVNVLSSGEWMTVIWKQGLYISKEPFSLSAQAWDRQECNSTIELKAVTSVQGTLKTPFFPSYYPPDTNCTWIFVMPSLWMGLSLEFEGYKLSRASYDQACTQGQWLVQKRRLCGSRSSRPHSERLAVLSATATVVMTSEVSLTGPGLQLRYSVFNLSEPCPGRFLCIANGLCVPACDGIKDCPNGLDERNCVCVAQYRCPEDGQCVDYDKVCDKHPDCPEATDEMNCTDDCGLRQDSSRIVGGTNASEGEWPWQASLQVRGSHVCGGALISSQWVVSAAHCFYDDRLYSPSMWTVSLGKVLLGPSGPTGETARVQRIHLHQYYDDESHDYDLALLKLERPASALQAGHARPACLPPPSHQLEPGRLCWVTGWGALREGGRASNVLQKVDVRLVSEEECVQSYGRLVTPRMLCAGYRSGEKDACQIRTDERRRGEYAREKSPQADIVVTEERGQIRVRSSESVAD</sequence>
<organism evidence="22 23">
    <name type="scientific">Scophthalmus maximus</name>
    <name type="common">Turbot</name>
    <name type="synonym">Psetta maxima</name>
    <dbReference type="NCBI Taxonomy" id="52904"/>
    <lineage>
        <taxon>Eukaryota</taxon>
        <taxon>Metazoa</taxon>
        <taxon>Chordata</taxon>
        <taxon>Craniata</taxon>
        <taxon>Vertebrata</taxon>
        <taxon>Euteleostomi</taxon>
        <taxon>Actinopterygii</taxon>
        <taxon>Neopterygii</taxon>
        <taxon>Teleostei</taxon>
        <taxon>Neoteleostei</taxon>
        <taxon>Acanthomorphata</taxon>
        <taxon>Carangaria</taxon>
        <taxon>Pleuronectiformes</taxon>
        <taxon>Pleuronectoidei</taxon>
        <taxon>Scophthalmidae</taxon>
        <taxon>Scophthalmus</taxon>
    </lineage>
</organism>
<keyword evidence="11" id="KW-0496">Mitochondrion</keyword>
<dbReference type="FunFam" id="2.40.10.10:FF:000003">
    <property type="entry name" value="Transmembrane serine protease 3"/>
    <property type="match status" value="1"/>
</dbReference>
<dbReference type="GO" id="GO:0004792">
    <property type="term" value="F:thiosulfate-cyanide sulfurtransferase activity"/>
    <property type="evidence" value="ECO:0007669"/>
    <property type="project" value="InterPro"/>
</dbReference>
<evidence type="ECO:0000259" key="21">
    <source>
        <dbReference type="PROSITE" id="PS50240"/>
    </source>
</evidence>
<dbReference type="Proteomes" id="UP000438429">
    <property type="component" value="Unassembled WGS sequence"/>
</dbReference>
<dbReference type="Pfam" id="PF18707">
    <property type="entry name" value="IL2RB_N1"/>
    <property type="match status" value="1"/>
</dbReference>
<evidence type="ECO:0000256" key="6">
    <source>
        <dbReference type="ARBA" id="ARBA00022737"/>
    </source>
</evidence>
<dbReference type="PROSITE" id="PS01209">
    <property type="entry name" value="LDLRA_1"/>
    <property type="match status" value="1"/>
</dbReference>
<dbReference type="GO" id="GO:0005739">
    <property type="term" value="C:mitochondrion"/>
    <property type="evidence" value="ECO:0007669"/>
    <property type="project" value="UniProtKB-SubCell"/>
</dbReference>
<dbReference type="Pfam" id="PF00089">
    <property type="entry name" value="Trypsin"/>
    <property type="match status" value="1"/>
</dbReference>
<dbReference type="InterPro" id="IPR002172">
    <property type="entry name" value="LDrepeatLR_classA_rpt"/>
</dbReference>
<dbReference type="Gene3D" id="2.60.120.290">
    <property type="entry name" value="Spermadhesin, CUB domain"/>
    <property type="match status" value="1"/>
</dbReference>
<comment type="caution">
    <text evidence="22">The sequence shown here is derived from an EMBL/GenBank/DDBJ whole genome shotgun (WGS) entry which is preliminary data.</text>
</comment>
<evidence type="ECO:0000256" key="3">
    <source>
        <dbReference type="ARBA" id="ARBA00022670"/>
    </source>
</evidence>
<dbReference type="EMBL" id="VEVO01000009">
    <property type="protein sequence ID" value="KAF0037045.1"/>
    <property type="molecule type" value="Genomic_DNA"/>
</dbReference>
<evidence type="ECO:0000256" key="16">
    <source>
        <dbReference type="SAM" id="MobiDB-lite"/>
    </source>
</evidence>
<dbReference type="SUPFAM" id="SSF50494">
    <property type="entry name" value="Trypsin-like serine proteases"/>
    <property type="match status" value="1"/>
</dbReference>
<keyword evidence="13 14" id="KW-1015">Disulfide bond</keyword>
<dbReference type="PROSITE" id="PS00683">
    <property type="entry name" value="RHODANESE_2"/>
    <property type="match status" value="1"/>
</dbReference>
<evidence type="ECO:0000256" key="11">
    <source>
        <dbReference type="ARBA" id="ARBA00023128"/>
    </source>
</evidence>
<dbReference type="Gene3D" id="2.60.40.10">
    <property type="entry name" value="Immunoglobulins"/>
    <property type="match status" value="1"/>
</dbReference>
<reference evidence="22 23" key="1">
    <citation type="submission" date="2019-06" db="EMBL/GenBank/DDBJ databases">
        <title>Draft genomes of female and male turbot (Scophthalmus maximus).</title>
        <authorList>
            <person name="Xu H."/>
            <person name="Xu X.-W."/>
            <person name="Shao C."/>
            <person name="Chen S."/>
        </authorList>
    </citation>
    <scope>NUCLEOTIDE SEQUENCE [LARGE SCALE GENOMIC DNA]</scope>
    <source>
        <strain evidence="22">Ysfricsl-2016a</strain>
        <tissue evidence="22">Blood</tissue>
    </source>
</reference>
<evidence type="ECO:0000256" key="14">
    <source>
        <dbReference type="PROSITE-ProRule" id="PRU00124"/>
    </source>
</evidence>
<dbReference type="CDD" id="cd00041">
    <property type="entry name" value="CUB"/>
    <property type="match status" value="1"/>
</dbReference>
<evidence type="ECO:0000256" key="12">
    <source>
        <dbReference type="ARBA" id="ARBA00023136"/>
    </source>
</evidence>
<dbReference type="Pfam" id="PF01390">
    <property type="entry name" value="SEA"/>
    <property type="match status" value="1"/>
</dbReference>
<dbReference type="InterPro" id="IPR045078">
    <property type="entry name" value="TST/MPST-like"/>
</dbReference>
<evidence type="ECO:0000313" key="22">
    <source>
        <dbReference type="EMBL" id="KAF0037045.1"/>
    </source>
</evidence>
<dbReference type="InterPro" id="IPR018114">
    <property type="entry name" value="TRYPSIN_HIS"/>
</dbReference>
<dbReference type="PANTHER" id="PTHR11364">
    <property type="entry name" value="THIOSULFATE SULFERTANSFERASE"/>
    <property type="match status" value="1"/>
</dbReference>
<protein>
    <recommendedName>
        <fullName evidence="15">Sulfurtransferase</fullName>
    </recommendedName>
</protein>
<dbReference type="InterPro" id="IPR036055">
    <property type="entry name" value="LDL_receptor-like_sf"/>
</dbReference>
<dbReference type="Gene3D" id="3.30.70.960">
    <property type="entry name" value="SEA domain"/>
    <property type="match status" value="1"/>
</dbReference>
<comment type="caution">
    <text evidence="14">Lacks conserved residue(s) required for the propagation of feature annotation.</text>
</comment>
<feature type="transmembrane region" description="Helical" evidence="17">
    <location>
        <begin position="834"/>
        <end position="856"/>
    </location>
</feature>
<keyword evidence="9" id="KW-0735">Signal-anchor</keyword>
<dbReference type="Gene3D" id="3.40.250.10">
    <property type="entry name" value="Rhodanese-like domain"/>
    <property type="match status" value="2"/>
</dbReference>
<feature type="domain" description="SEA" evidence="19">
    <location>
        <begin position="784"/>
        <end position="905"/>
    </location>
</feature>
<feature type="domain" description="Rhodanese" evidence="20">
    <location>
        <begin position="20"/>
        <end position="139"/>
    </location>
</feature>
<feature type="region of interest" description="Disordered" evidence="16">
    <location>
        <begin position="1415"/>
        <end position="1435"/>
    </location>
</feature>
<dbReference type="SUPFAM" id="SSF82671">
    <property type="entry name" value="SEA domain"/>
    <property type="match status" value="1"/>
</dbReference>
<dbReference type="CDD" id="cd00190">
    <property type="entry name" value="Tryp_SPc"/>
    <property type="match status" value="1"/>
</dbReference>
<feature type="disulfide bond" evidence="14">
    <location>
        <begin position="1196"/>
        <end position="1211"/>
    </location>
</feature>
<feature type="domain" description="CUB" evidence="18">
    <location>
        <begin position="1022"/>
        <end position="1138"/>
    </location>
</feature>
<dbReference type="InterPro" id="IPR001307">
    <property type="entry name" value="Thiosulphate_STrfase_CS"/>
</dbReference>
<feature type="region of interest" description="Disordered" evidence="16">
    <location>
        <begin position="526"/>
        <end position="580"/>
    </location>
</feature>
<evidence type="ECO:0000259" key="19">
    <source>
        <dbReference type="PROSITE" id="PS50024"/>
    </source>
</evidence>
<dbReference type="GO" id="GO:0016020">
    <property type="term" value="C:membrane"/>
    <property type="evidence" value="ECO:0007669"/>
    <property type="project" value="UniProtKB-SubCell"/>
</dbReference>
<dbReference type="Pfam" id="PF00581">
    <property type="entry name" value="Rhodanese"/>
    <property type="match status" value="2"/>
</dbReference>
<evidence type="ECO:0000259" key="18">
    <source>
        <dbReference type="PROSITE" id="PS01180"/>
    </source>
</evidence>
<evidence type="ECO:0000256" key="17">
    <source>
        <dbReference type="SAM" id="Phobius"/>
    </source>
</evidence>
<dbReference type="InterPro" id="IPR001314">
    <property type="entry name" value="Peptidase_S1A"/>
</dbReference>
<dbReference type="GO" id="GO:0006508">
    <property type="term" value="P:proteolysis"/>
    <property type="evidence" value="ECO:0007669"/>
    <property type="project" value="UniProtKB-KW"/>
</dbReference>
<dbReference type="PROSITE" id="PS50024">
    <property type="entry name" value="SEA"/>
    <property type="match status" value="1"/>
</dbReference>